<dbReference type="PANTHER" id="PTHR37278">
    <property type="entry name" value="AUTOPHAGY-RELATED PROTEIN 33-RELATED"/>
    <property type="match status" value="1"/>
</dbReference>
<dbReference type="OrthoDB" id="5336366at2759"/>
<gene>
    <name evidence="7" type="ORF">AJ79_05804</name>
</gene>
<feature type="transmembrane region" description="Helical" evidence="6">
    <location>
        <begin position="84"/>
        <end position="103"/>
    </location>
</feature>
<feature type="transmembrane region" description="Helical" evidence="6">
    <location>
        <begin position="16"/>
        <end position="37"/>
    </location>
</feature>
<proteinExistence type="inferred from homology"/>
<comment type="caution">
    <text evidence="7">The sequence shown here is derived from an EMBL/GenBank/DDBJ whole genome shotgun (WGS) entry which is preliminary data.</text>
</comment>
<evidence type="ECO:0000313" key="8">
    <source>
        <dbReference type="Proteomes" id="UP000223968"/>
    </source>
</evidence>
<reference evidence="7 8" key="1">
    <citation type="submission" date="2017-10" db="EMBL/GenBank/DDBJ databases">
        <title>Comparative genomics in systemic dimorphic fungi from Ajellomycetaceae.</title>
        <authorList>
            <person name="Munoz J.F."/>
            <person name="Mcewen J.G."/>
            <person name="Clay O.K."/>
            <person name="Cuomo C.A."/>
        </authorList>
    </citation>
    <scope>NUCLEOTIDE SEQUENCE [LARGE SCALE GENOMIC DNA]</scope>
    <source>
        <strain evidence="7 8">UAMH5409</strain>
    </source>
</reference>
<comment type="similarity">
    <text evidence="5">Belongs to the ATG33 family.</text>
</comment>
<dbReference type="GO" id="GO:0016236">
    <property type="term" value="P:macroautophagy"/>
    <property type="evidence" value="ECO:0007669"/>
    <property type="project" value="TreeGrafter"/>
</dbReference>
<evidence type="ECO:0000313" key="7">
    <source>
        <dbReference type="EMBL" id="PGH09009.1"/>
    </source>
</evidence>
<dbReference type="GO" id="GO:0005741">
    <property type="term" value="C:mitochondrial outer membrane"/>
    <property type="evidence" value="ECO:0007669"/>
    <property type="project" value="TreeGrafter"/>
</dbReference>
<organism evidence="7 8">
    <name type="scientific">Helicocarpus griseus UAMH5409</name>
    <dbReference type="NCBI Taxonomy" id="1447875"/>
    <lineage>
        <taxon>Eukaryota</taxon>
        <taxon>Fungi</taxon>
        <taxon>Dikarya</taxon>
        <taxon>Ascomycota</taxon>
        <taxon>Pezizomycotina</taxon>
        <taxon>Eurotiomycetes</taxon>
        <taxon>Eurotiomycetidae</taxon>
        <taxon>Onygenales</taxon>
        <taxon>Ajellomycetaceae</taxon>
        <taxon>Helicocarpus</taxon>
    </lineage>
</organism>
<keyword evidence="8" id="KW-1185">Reference proteome</keyword>
<evidence type="ECO:0000256" key="1">
    <source>
        <dbReference type="ARBA" id="ARBA00004141"/>
    </source>
</evidence>
<evidence type="ECO:0000256" key="2">
    <source>
        <dbReference type="ARBA" id="ARBA00022692"/>
    </source>
</evidence>
<dbReference type="EMBL" id="PDNB01000096">
    <property type="protein sequence ID" value="PGH09009.1"/>
    <property type="molecule type" value="Genomic_DNA"/>
</dbReference>
<name>A0A2B7XJC6_9EURO</name>
<protein>
    <submittedName>
        <fullName evidence="7">Uncharacterized protein</fullName>
    </submittedName>
</protein>
<keyword evidence="2 6" id="KW-0812">Transmembrane</keyword>
<evidence type="ECO:0000256" key="4">
    <source>
        <dbReference type="ARBA" id="ARBA00023136"/>
    </source>
</evidence>
<comment type="subcellular location">
    <subcellularLocation>
        <location evidence="1">Membrane</location>
        <topology evidence="1">Multi-pass membrane protein</topology>
    </subcellularLocation>
</comment>
<accession>A0A2B7XJC6</accession>
<sequence length="226" mass="23650">MACPITVSKFVGTVSLGLLTGLSFATSSITIPSLQSLPNASTASRTLKELQLRTRKNVLRLSNITAIALFTAFSLSSPRRKHPYLIWTALMSLIGGTGLECWYNRKSMTWSCLSASSLGFGSCSRSGFGVISWGSARAGAGGSVSVRADDEDSNGNGSEIEIVGDEEASSAAAAAAAAANAEQELNVNGEAVQREMEQEGKFQRFRALVLGLGFSMAVVGIWGDGA</sequence>
<evidence type="ECO:0000256" key="3">
    <source>
        <dbReference type="ARBA" id="ARBA00022989"/>
    </source>
</evidence>
<dbReference type="Proteomes" id="UP000223968">
    <property type="component" value="Unassembled WGS sequence"/>
</dbReference>
<dbReference type="GO" id="GO:0000422">
    <property type="term" value="P:autophagy of mitochondrion"/>
    <property type="evidence" value="ECO:0007669"/>
    <property type="project" value="TreeGrafter"/>
</dbReference>
<evidence type="ECO:0000256" key="6">
    <source>
        <dbReference type="SAM" id="Phobius"/>
    </source>
</evidence>
<evidence type="ECO:0000256" key="5">
    <source>
        <dbReference type="ARBA" id="ARBA00038013"/>
    </source>
</evidence>
<dbReference type="PANTHER" id="PTHR37278:SF1">
    <property type="entry name" value="AUTOPHAGY-RELATED PROTEIN 33-RELATED"/>
    <property type="match status" value="1"/>
</dbReference>
<feature type="transmembrane region" description="Helical" evidence="6">
    <location>
        <begin position="58"/>
        <end position="78"/>
    </location>
</feature>
<dbReference type="AlphaFoldDB" id="A0A2B7XJC6"/>
<dbReference type="InterPro" id="IPR051668">
    <property type="entry name" value="ATG33"/>
</dbReference>
<keyword evidence="4 6" id="KW-0472">Membrane</keyword>
<feature type="transmembrane region" description="Helical" evidence="6">
    <location>
        <begin position="205"/>
        <end position="223"/>
    </location>
</feature>
<keyword evidence="3 6" id="KW-1133">Transmembrane helix</keyword>